<evidence type="ECO:0000256" key="1">
    <source>
        <dbReference type="SAM" id="MobiDB-lite"/>
    </source>
</evidence>
<evidence type="ECO:0000313" key="2">
    <source>
        <dbReference type="EMBL" id="KAK6339980.1"/>
    </source>
</evidence>
<keyword evidence="3" id="KW-1185">Reference proteome</keyword>
<dbReference type="AlphaFoldDB" id="A0AAN8RGM0"/>
<comment type="caution">
    <text evidence="2">The sequence shown here is derived from an EMBL/GenBank/DDBJ whole genome shotgun (WGS) entry which is preliminary data.</text>
</comment>
<dbReference type="Proteomes" id="UP001313282">
    <property type="component" value="Unassembled WGS sequence"/>
</dbReference>
<accession>A0AAN8RGM0</accession>
<protein>
    <submittedName>
        <fullName evidence="2">Uncharacterized protein</fullName>
    </submittedName>
</protein>
<gene>
    <name evidence="2" type="ORF">TWF718_009367</name>
</gene>
<evidence type="ECO:0000313" key="3">
    <source>
        <dbReference type="Proteomes" id="UP001313282"/>
    </source>
</evidence>
<organism evidence="2 3">
    <name type="scientific">Orbilia javanica</name>
    <dbReference type="NCBI Taxonomy" id="47235"/>
    <lineage>
        <taxon>Eukaryota</taxon>
        <taxon>Fungi</taxon>
        <taxon>Dikarya</taxon>
        <taxon>Ascomycota</taxon>
        <taxon>Pezizomycotina</taxon>
        <taxon>Orbiliomycetes</taxon>
        <taxon>Orbiliales</taxon>
        <taxon>Orbiliaceae</taxon>
        <taxon>Orbilia</taxon>
    </lineage>
</organism>
<sequence>MPSTIPYDPSLVLAQVVDPKGLALVKQIADYQAPVDAAEATLNSAMAARRSLDMLKVELANMHIDASNLNKSTDKLNADIIGYAKDYVSKKIDAEAKIIPLRAQISGVNSSVETPVDYIKTEIKKLPLAADSISMDVQYFSVDAMKQKGSNFADAVSGYVSSAVDFLGDKISTQATAAARNQVSKQLQNHEIIGTLVLSVSCTHKNASVLAPLVLNVDKGVRAWNRLFPHDLLVPTDKAAMATLAKKTETAQDPKFSIISGMTFGSSFVGMVHIVNNSQTRSSQSLSSIASSLQEQLQFSGWIEDASGGFGINSTFSDQLQNLLSSQNVSSHVTLICMGVIPSIVSSEVQIGVQKFADFDPKSTMEALAVLQNSTTAEQGSVSQGAEAARTGGQMVSMKAGDIKAVVSALADVQDAANKILDINSMMTALDDYLKKAADGDSGVPINFYLKDITKIQLAEMWVNKYFPTSNMIQSDDSAEVNGGNGSNTGNGGNANGGNGGDNGNGGNANSDSGNGGNGGNGGNVNGNGGDNGDGGSGGN</sequence>
<dbReference type="EMBL" id="JAVHNR010000006">
    <property type="protein sequence ID" value="KAK6339980.1"/>
    <property type="molecule type" value="Genomic_DNA"/>
</dbReference>
<feature type="compositionally biased region" description="Gly residues" evidence="1">
    <location>
        <begin position="483"/>
        <end position="507"/>
    </location>
</feature>
<feature type="compositionally biased region" description="Gly residues" evidence="1">
    <location>
        <begin position="514"/>
        <end position="540"/>
    </location>
</feature>
<feature type="region of interest" description="Disordered" evidence="1">
    <location>
        <begin position="477"/>
        <end position="540"/>
    </location>
</feature>
<proteinExistence type="predicted"/>
<name>A0AAN8RGM0_9PEZI</name>
<reference evidence="2 3" key="1">
    <citation type="submission" date="2019-10" db="EMBL/GenBank/DDBJ databases">
        <authorList>
            <person name="Palmer J.M."/>
        </authorList>
    </citation>
    <scope>NUCLEOTIDE SEQUENCE [LARGE SCALE GENOMIC DNA]</scope>
    <source>
        <strain evidence="2 3">TWF718</strain>
    </source>
</reference>